<accession>A0AA86J451</accession>
<proteinExistence type="predicted"/>
<evidence type="ECO:0000313" key="2">
    <source>
        <dbReference type="Proteomes" id="UP001304813"/>
    </source>
</evidence>
<keyword evidence="2" id="KW-1185">Reference proteome</keyword>
<reference evidence="1 2" key="1">
    <citation type="submission" date="2023-09" db="EMBL/GenBank/DDBJ databases">
        <title>Analysis of phage genome (vB_Yru_GN1) of the bacterium (Yersinia ruckeri).</title>
        <authorList>
            <person name="Ganjoor M.S."/>
            <person name="Bouzari M."/>
            <person name="Soleimani-Delfan A."/>
        </authorList>
    </citation>
    <scope>NUCLEOTIDE SEQUENCE [LARGE SCALE GENOMIC DNA]</scope>
    <source>
        <strain evidence="2">vB_Yru_GN1</strain>
    </source>
</reference>
<evidence type="ECO:0000313" key="1">
    <source>
        <dbReference type="EMBL" id="BES79803.1"/>
    </source>
</evidence>
<sequence length="113" mass="12862">MDSSEAIFSKKLDNGYTVSIQLFTESNGPLAVRLDNSDGEFVGQIFSSFDSYADNVKRFSNKTYELSGDEMKEINDKILAKFPSIKNESARSINRAYNKKEIVNRKLMQFVTE</sequence>
<name>A0AA86J451_9CAUD</name>
<dbReference type="EMBL" id="LC779065">
    <property type="protein sequence ID" value="BES79803.1"/>
    <property type="molecule type" value="Genomic_DNA"/>
</dbReference>
<organism evidence="1 2">
    <name type="scientific">Yersinia phage vB_Yru_GN1</name>
    <dbReference type="NCBI Taxonomy" id="3074381"/>
    <lineage>
        <taxon>Viruses</taxon>
        <taxon>Duplodnaviria</taxon>
        <taxon>Heunggongvirae</taxon>
        <taxon>Uroviricota</taxon>
        <taxon>Caudoviricetes</taxon>
        <taxon>Caudoviricetes incertae sedis</taxon>
        <taxon>Sepahanvirus</taxon>
        <taxon>Sepahanvirus vB-Yru-GN1</taxon>
    </lineage>
</organism>
<protein>
    <submittedName>
        <fullName evidence="1">Structural protein</fullName>
    </submittedName>
</protein>
<dbReference type="Proteomes" id="UP001304813">
    <property type="component" value="Segment"/>
</dbReference>